<proteinExistence type="inferred from homology"/>
<comment type="subcellular location">
    <subcellularLocation>
        <location evidence="1">Nucleus</location>
        <location evidence="1">Nucleolus</location>
    </subcellularLocation>
</comment>
<dbReference type="InterPro" id="IPR029060">
    <property type="entry name" value="PIN-like_dom_sf"/>
</dbReference>
<feature type="compositionally biased region" description="Basic and acidic residues" evidence="8">
    <location>
        <begin position="230"/>
        <end position="239"/>
    </location>
</feature>
<sequence length="312" mass="34734">MRQKRAKTYKRVMALYVQTFGFRHPFQVLVSHDVLLESSKSDMDIVKILRDVVQGECKPMITQCCMEALYALGKDQQKVTNLAKTFERRRCNHRTAIEGNECLKDVIGQTNKHRYVLASQSLALRTTLENVPGLPIIHFNRTGVLVLSPPSTATIREKNKNEESKRIEGIKEMQGVIDGENVVGSNNASLGQPYQQAGAGVGRKKVKGVNPLSVKKKKVPQPQQQQQPPKKKEQNVDLGKKRRRDDDDEDNAQNGDNGSDNEDDKSNNDDTLDDGSGKKKRRRRKKKSAVADAIAELNATNEVGGGSGSNEE</sequence>
<comment type="similarity">
    <text evidence="6">Belongs to the UTP23/FCF1 family. UTP23 subfamily.</text>
</comment>
<feature type="compositionally biased region" description="Basic residues" evidence="8">
    <location>
        <begin position="278"/>
        <end position="288"/>
    </location>
</feature>
<dbReference type="InterPro" id="IPR057776">
    <property type="entry name" value="UTP23_sensor"/>
</dbReference>
<evidence type="ECO:0000256" key="4">
    <source>
        <dbReference type="ARBA" id="ARBA00023242"/>
    </source>
</evidence>
<dbReference type="RefSeq" id="XP_066079298.1">
    <property type="nucleotide sequence ID" value="XM_066223201.1"/>
</dbReference>
<dbReference type="CDD" id="cd09865">
    <property type="entry name" value="PIN_ScUtp23p-like"/>
    <property type="match status" value="1"/>
</dbReference>
<feature type="domain" description="UTP23 sensor motif region" evidence="9">
    <location>
        <begin position="203"/>
        <end position="218"/>
    </location>
</feature>
<evidence type="ECO:0000259" key="9">
    <source>
        <dbReference type="Pfam" id="PF24779"/>
    </source>
</evidence>
<evidence type="ECO:0000256" key="8">
    <source>
        <dbReference type="SAM" id="MobiDB-lite"/>
    </source>
</evidence>
<dbReference type="SUPFAM" id="SSF88723">
    <property type="entry name" value="PIN domain-like"/>
    <property type="match status" value="1"/>
</dbReference>
<dbReference type="AlphaFoldDB" id="A0AAX4K484"/>
<evidence type="ECO:0000256" key="6">
    <source>
        <dbReference type="ARBA" id="ARBA00038503"/>
    </source>
</evidence>
<keyword evidence="4" id="KW-0539">Nucleus</keyword>
<organism evidence="10 11">
    <name type="scientific">Kwoniella dendrophila CBS 6074</name>
    <dbReference type="NCBI Taxonomy" id="1295534"/>
    <lineage>
        <taxon>Eukaryota</taxon>
        <taxon>Fungi</taxon>
        <taxon>Dikarya</taxon>
        <taxon>Basidiomycota</taxon>
        <taxon>Agaricomycotina</taxon>
        <taxon>Tremellomycetes</taxon>
        <taxon>Tremellales</taxon>
        <taxon>Cryptococcaceae</taxon>
        <taxon>Kwoniella</taxon>
    </lineage>
</organism>
<accession>A0AAX4K484</accession>
<protein>
    <recommendedName>
        <fullName evidence="7">U three protein 23</fullName>
    </recommendedName>
</protein>
<dbReference type="Proteomes" id="UP001355207">
    <property type="component" value="Chromosome 10"/>
</dbReference>
<dbReference type="FunFam" id="3.40.50.1010:FF:000006">
    <property type="entry name" value="rRNA-processing protein UTP23 homolog"/>
    <property type="match status" value="1"/>
</dbReference>
<feature type="compositionally biased region" description="Gly residues" evidence="8">
    <location>
        <begin position="303"/>
        <end position="312"/>
    </location>
</feature>
<dbReference type="PANTHER" id="PTHR12416">
    <property type="entry name" value="RRNA-PROCESSING PROTEIN UTP23 HOMOLOG"/>
    <property type="match status" value="1"/>
</dbReference>
<dbReference type="GO" id="GO:0032040">
    <property type="term" value="C:small-subunit processome"/>
    <property type="evidence" value="ECO:0007669"/>
    <property type="project" value="InterPro"/>
</dbReference>
<comment type="function">
    <text evidence="5">Involved in rRNA-processing and ribosome biogenesis.</text>
</comment>
<keyword evidence="2" id="KW-0690">Ribosome biogenesis</keyword>
<evidence type="ECO:0000256" key="1">
    <source>
        <dbReference type="ARBA" id="ARBA00004604"/>
    </source>
</evidence>
<dbReference type="InterPro" id="IPR006984">
    <property type="entry name" value="Fcf1/UTP23"/>
</dbReference>
<evidence type="ECO:0000256" key="3">
    <source>
        <dbReference type="ARBA" id="ARBA00022552"/>
    </source>
</evidence>
<evidence type="ECO:0000313" key="11">
    <source>
        <dbReference type="Proteomes" id="UP001355207"/>
    </source>
</evidence>
<gene>
    <name evidence="10" type="ORF">L201_007495</name>
</gene>
<evidence type="ECO:0000256" key="7">
    <source>
        <dbReference type="ARBA" id="ARBA00076388"/>
    </source>
</evidence>
<dbReference type="Gene3D" id="3.40.50.1010">
    <property type="entry name" value="5'-nuclease"/>
    <property type="match status" value="1"/>
</dbReference>
<evidence type="ECO:0000313" key="10">
    <source>
        <dbReference type="EMBL" id="WWC92536.1"/>
    </source>
</evidence>
<dbReference type="Pfam" id="PF04900">
    <property type="entry name" value="Fcf1"/>
    <property type="match status" value="1"/>
</dbReference>
<evidence type="ECO:0000256" key="5">
    <source>
        <dbReference type="ARBA" id="ARBA00037300"/>
    </source>
</evidence>
<feature type="region of interest" description="Disordered" evidence="8">
    <location>
        <begin position="211"/>
        <end position="312"/>
    </location>
</feature>
<name>A0AAX4K484_9TREE</name>
<dbReference type="GeneID" id="91098163"/>
<dbReference type="GO" id="GO:0006364">
    <property type="term" value="P:rRNA processing"/>
    <property type="evidence" value="ECO:0007669"/>
    <property type="project" value="UniProtKB-KW"/>
</dbReference>
<keyword evidence="3" id="KW-0698">rRNA processing</keyword>
<dbReference type="EMBL" id="CP144107">
    <property type="protein sequence ID" value="WWC92536.1"/>
    <property type="molecule type" value="Genomic_DNA"/>
</dbReference>
<dbReference type="Pfam" id="PF24779">
    <property type="entry name" value="UTP23_sensor"/>
    <property type="match status" value="1"/>
</dbReference>
<reference evidence="10 11" key="1">
    <citation type="submission" date="2024-01" db="EMBL/GenBank/DDBJ databases">
        <title>Comparative genomics of Cryptococcus and Kwoniella reveals pathogenesis evolution and contrasting modes of karyotype evolution via chromosome fusion or intercentromeric recombination.</title>
        <authorList>
            <person name="Coelho M.A."/>
            <person name="David-Palma M."/>
            <person name="Shea T."/>
            <person name="Bowers K."/>
            <person name="McGinley-Smith S."/>
            <person name="Mohammad A.W."/>
            <person name="Gnirke A."/>
            <person name="Yurkov A.M."/>
            <person name="Nowrousian M."/>
            <person name="Sun S."/>
            <person name="Cuomo C.A."/>
            <person name="Heitman J."/>
        </authorList>
    </citation>
    <scope>NUCLEOTIDE SEQUENCE [LARGE SCALE GENOMIC DNA]</scope>
    <source>
        <strain evidence="10 11">CBS 6074</strain>
    </source>
</reference>
<keyword evidence="11" id="KW-1185">Reference proteome</keyword>
<evidence type="ECO:0000256" key="2">
    <source>
        <dbReference type="ARBA" id="ARBA00022517"/>
    </source>
</evidence>